<keyword evidence="2" id="KW-0472">Membrane</keyword>
<dbReference type="GO" id="GO:0006952">
    <property type="term" value="P:defense response"/>
    <property type="evidence" value="ECO:0007669"/>
    <property type="project" value="UniProtKB-KW"/>
</dbReference>
<keyword evidence="1" id="KW-0611">Plant defense</keyword>
<gene>
    <name evidence="3" type="ORF">HU200_065298</name>
</gene>
<reference evidence="3" key="1">
    <citation type="submission" date="2020-07" db="EMBL/GenBank/DDBJ databases">
        <title>Genome sequence and genetic diversity analysis of an under-domesticated orphan crop, white fonio (Digitaria exilis).</title>
        <authorList>
            <person name="Bennetzen J.L."/>
            <person name="Chen S."/>
            <person name="Ma X."/>
            <person name="Wang X."/>
            <person name="Yssel A.E.J."/>
            <person name="Chaluvadi S.R."/>
            <person name="Johnson M."/>
            <person name="Gangashetty P."/>
            <person name="Hamidou F."/>
            <person name="Sanogo M.D."/>
            <person name="Zwaenepoel A."/>
            <person name="Wallace J."/>
            <person name="Van De Peer Y."/>
            <person name="Van Deynze A."/>
        </authorList>
    </citation>
    <scope>NUCLEOTIDE SEQUENCE</scope>
    <source>
        <tissue evidence="3">Leaves</tissue>
    </source>
</reference>
<keyword evidence="1" id="KW-0378">Hydrolase</keyword>
<dbReference type="AlphaFoldDB" id="A0A834ZYH6"/>
<organism evidence="3 4">
    <name type="scientific">Digitaria exilis</name>
    <dbReference type="NCBI Taxonomy" id="1010633"/>
    <lineage>
        <taxon>Eukaryota</taxon>
        <taxon>Viridiplantae</taxon>
        <taxon>Streptophyta</taxon>
        <taxon>Embryophyta</taxon>
        <taxon>Tracheophyta</taxon>
        <taxon>Spermatophyta</taxon>
        <taxon>Magnoliopsida</taxon>
        <taxon>Liliopsida</taxon>
        <taxon>Poales</taxon>
        <taxon>Poaceae</taxon>
        <taxon>PACMAD clade</taxon>
        <taxon>Panicoideae</taxon>
        <taxon>Panicodae</taxon>
        <taxon>Paniceae</taxon>
        <taxon>Anthephorinae</taxon>
        <taxon>Digitaria</taxon>
    </lineage>
</organism>
<dbReference type="PANTHER" id="PTHR33453:SF3">
    <property type="entry name" value="RRNA N-GLYCOSYLASE"/>
    <property type="match status" value="1"/>
</dbReference>
<evidence type="ECO:0000256" key="1">
    <source>
        <dbReference type="RuleBase" id="RU004915"/>
    </source>
</evidence>
<dbReference type="InterPro" id="IPR036041">
    <property type="entry name" value="Ribosome-inact_prot_sf"/>
</dbReference>
<evidence type="ECO:0000313" key="3">
    <source>
        <dbReference type="EMBL" id="KAF8647661.1"/>
    </source>
</evidence>
<dbReference type="InterPro" id="IPR016138">
    <property type="entry name" value="Ribosome_inactivat_prot_sub1"/>
</dbReference>
<proteinExistence type="inferred from homology"/>
<feature type="transmembrane region" description="Helical" evidence="2">
    <location>
        <begin position="6"/>
        <end position="25"/>
    </location>
</feature>
<dbReference type="GO" id="GO:0030598">
    <property type="term" value="F:rRNA N-glycosylase activity"/>
    <property type="evidence" value="ECO:0007669"/>
    <property type="project" value="UniProtKB-EC"/>
</dbReference>
<evidence type="ECO:0000313" key="4">
    <source>
        <dbReference type="Proteomes" id="UP000636709"/>
    </source>
</evidence>
<dbReference type="PANTHER" id="PTHR33453">
    <property type="match status" value="1"/>
</dbReference>
<comment type="catalytic activity">
    <reaction evidence="1">
        <text>Endohydrolysis of the N-glycosidic bond at one specific adenosine on the 28S rRNA.</text>
        <dbReference type="EC" id="3.2.2.22"/>
    </reaction>
</comment>
<dbReference type="EC" id="3.2.2.22" evidence="1"/>
<dbReference type="InterPro" id="IPR001574">
    <property type="entry name" value="Ribosome_inactivat_prot"/>
</dbReference>
<comment type="similarity">
    <text evidence="1">Belongs to the ribosome-inactivating protein family.</text>
</comment>
<name>A0A834ZYH6_9POAL</name>
<protein>
    <recommendedName>
        <fullName evidence="1">rRNA N-glycosylase</fullName>
        <ecNumber evidence="1">3.2.2.22</ecNumber>
    </recommendedName>
</protein>
<keyword evidence="4" id="KW-1185">Reference proteome</keyword>
<accession>A0A834ZYH6</accession>
<keyword evidence="2" id="KW-0812">Transmembrane</keyword>
<dbReference type="GO" id="GO:0090729">
    <property type="term" value="F:toxin activity"/>
    <property type="evidence" value="ECO:0007669"/>
    <property type="project" value="UniProtKB-KW"/>
</dbReference>
<evidence type="ECO:0000256" key="2">
    <source>
        <dbReference type="SAM" id="Phobius"/>
    </source>
</evidence>
<sequence length="255" mass="27514">MEGRSTVGLFLVVVAAAASSLIMLLERRPSPPATTSSSSNVLKNNKPFTVIQLKGSGHETASLAVMLHDVSLAGFANRSGHWHAFPGHEHLLPGATPLPFGNSYRDLIGGLANLPNLPLGGPPMVQASSAISGYSPAIADDDEVASVKRGLATLTVMTCEAQRLQLIRDLLLNKGRWESGEARVAVEHLPYIEHWDTICYEIVRAKKNGVWDGPFTQLLKEHANIKNKEEAMAVVGFVTTSRTLQDLVLAHARRA</sequence>
<keyword evidence="1" id="KW-0652">Protein synthesis inhibitor</keyword>
<dbReference type="SUPFAM" id="SSF56371">
    <property type="entry name" value="Ribosome inactivating proteins (RIP)"/>
    <property type="match status" value="1"/>
</dbReference>
<dbReference type="Proteomes" id="UP000636709">
    <property type="component" value="Unassembled WGS sequence"/>
</dbReference>
<keyword evidence="1" id="KW-0800">Toxin</keyword>
<dbReference type="Pfam" id="PF00161">
    <property type="entry name" value="RIP"/>
    <property type="match status" value="1"/>
</dbReference>
<dbReference type="OrthoDB" id="666942at2759"/>
<dbReference type="GO" id="GO:0017148">
    <property type="term" value="P:negative regulation of translation"/>
    <property type="evidence" value="ECO:0007669"/>
    <property type="project" value="UniProtKB-KW"/>
</dbReference>
<comment type="caution">
    <text evidence="3">The sequence shown here is derived from an EMBL/GenBank/DDBJ whole genome shotgun (WGS) entry which is preliminary data.</text>
</comment>
<dbReference type="Gene3D" id="3.40.420.10">
    <property type="entry name" value="Ricin (A subunit), domain 1"/>
    <property type="match status" value="1"/>
</dbReference>
<keyword evidence="2" id="KW-1133">Transmembrane helix</keyword>
<dbReference type="EMBL" id="JACEFO010002840">
    <property type="protein sequence ID" value="KAF8647661.1"/>
    <property type="molecule type" value="Genomic_DNA"/>
</dbReference>